<keyword evidence="3" id="KW-0378">Hydrolase</keyword>
<feature type="domain" description="Dynamin N-terminal" evidence="6">
    <location>
        <begin position="75"/>
        <end position="227"/>
    </location>
</feature>
<comment type="caution">
    <text evidence="7">The sequence shown here is derived from an EMBL/GenBank/DDBJ whole genome shotgun (WGS) entry which is preliminary data.</text>
</comment>
<dbReference type="Gene3D" id="3.40.50.300">
    <property type="entry name" value="P-loop containing nucleotide triphosphate hydrolases"/>
    <property type="match status" value="1"/>
</dbReference>
<dbReference type="SUPFAM" id="SSF52540">
    <property type="entry name" value="P-loop containing nucleoside triphosphate hydrolases"/>
    <property type="match status" value="1"/>
</dbReference>
<name>A0A3D8IRI7_9HELI</name>
<evidence type="ECO:0000256" key="5">
    <source>
        <dbReference type="ARBA" id="ARBA00023136"/>
    </source>
</evidence>
<evidence type="ECO:0000313" key="7">
    <source>
        <dbReference type="EMBL" id="RDU67713.1"/>
    </source>
</evidence>
<evidence type="ECO:0000256" key="1">
    <source>
        <dbReference type="ARBA" id="ARBA00004370"/>
    </source>
</evidence>
<reference evidence="7 8" key="1">
    <citation type="submission" date="2018-04" db="EMBL/GenBank/DDBJ databases">
        <title>Novel Campyloabacter and Helicobacter Species and Strains.</title>
        <authorList>
            <person name="Mannion A.J."/>
            <person name="Shen Z."/>
            <person name="Fox J.G."/>
        </authorList>
    </citation>
    <scope>NUCLEOTIDE SEQUENCE [LARGE SCALE GENOMIC DNA]</scope>
    <source>
        <strain evidence="7 8">MIT 17-337</strain>
    </source>
</reference>
<accession>A0A3D8IRI7</accession>
<organism evidence="7 8">
    <name type="scientific">Helicobacter didelphidarum</name>
    <dbReference type="NCBI Taxonomy" id="2040648"/>
    <lineage>
        <taxon>Bacteria</taxon>
        <taxon>Pseudomonadati</taxon>
        <taxon>Campylobacterota</taxon>
        <taxon>Epsilonproteobacteria</taxon>
        <taxon>Campylobacterales</taxon>
        <taxon>Helicobacteraceae</taxon>
        <taxon>Helicobacter</taxon>
    </lineage>
</organism>
<dbReference type="Proteomes" id="UP000256379">
    <property type="component" value="Unassembled WGS sequence"/>
</dbReference>
<gene>
    <name evidence="7" type="ORF">CQA53_00745</name>
</gene>
<dbReference type="GO" id="GO:0003924">
    <property type="term" value="F:GTPase activity"/>
    <property type="evidence" value="ECO:0007669"/>
    <property type="project" value="InterPro"/>
</dbReference>
<dbReference type="InterPro" id="IPR027417">
    <property type="entry name" value="P-loop_NTPase"/>
</dbReference>
<dbReference type="Pfam" id="PF00350">
    <property type="entry name" value="Dynamin_N"/>
    <property type="match status" value="1"/>
</dbReference>
<evidence type="ECO:0000256" key="3">
    <source>
        <dbReference type="ARBA" id="ARBA00022801"/>
    </source>
</evidence>
<dbReference type="AlphaFoldDB" id="A0A3D8IRI7"/>
<evidence type="ECO:0000313" key="8">
    <source>
        <dbReference type="Proteomes" id="UP000256379"/>
    </source>
</evidence>
<proteinExistence type="predicted"/>
<keyword evidence="2" id="KW-0547">Nucleotide-binding</keyword>
<dbReference type="CDD" id="cd09912">
    <property type="entry name" value="DLP_2"/>
    <property type="match status" value="1"/>
</dbReference>
<dbReference type="PANTHER" id="PTHR10465">
    <property type="entry name" value="TRANSMEMBRANE GTPASE FZO1"/>
    <property type="match status" value="1"/>
</dbReference>
<sequence length="688" mass="79671">MLHDSTWHKLLDNSIFEIFLQECLKVKMQDYDTDNPISTLIAHVRYALTQSTPLTPEQKTDLKELQEDVYKPMKVAVIGQFSSGKSTFLNALLGQEILPSGITPVTAKVCEIVYGEEISLEVLYKNGKIVAKPIGFLNDADEMENAKITSYKLFAPLQLLKEVVFLDTPGFNSQNQSDTDTTNAILEHVDGIIWLTLIDNVGKNSEKEILQTYIKRYASKSLCVLNQKDRLKSQNEINTSLDYAKKAFNGFFEDTIAISARNALNAINTMYANNPAPHVLSCIKLKHGVKQKAQETENMEKFQDINNTESIQDNLEHQQEDVVENAHNLYRDSNIQAVLDFISTSIQPQAENAKKYRILRTLRTLIVREKRKIHKLNVAYKELDKILHIYSEKLRFNLLQSNLEKQFNKLFGMLDNDLDNLTQIIYNSFELRPIEIVREGKNKFGFKTNNIQIREVNMLPKERLLSQLHNSDNDSIRNLKKIGFLFHEFGENFTHFVVNQGEELSNDLESWCEETLQSLRFSDSIENAIGSETREKYLQSEVLENEIIYEFLATQDRCMQSLRCELAYLQQSLSDNFENMVLLCLERLNFEVQNALSKHRKDPDTLPLYNPTLENVRDLINLGLHFNVYQEKLSLNFPLYKKTLWNLMQELTKTYNIVHTKIGLCIDNNQKKYDILQECNEKIKTFKI</sequence>
<keyword evidence="5" id="KW-0472">Membrane</keyword>
<dbReference type="OrthoDB" id="1100581at2"/>
<protein>
    <submittedName>
        <fullName evidence="7">GTP-binding protein</fullName>
    </submittedName>
</protein>
<dbReference type="InterPro" id="IPR045063">
    <property type="entry name" value="Dynamin_N"/>
</dbReference>
<evidence type="ECO:0000256" key="4">
    <source>
        <dbReference type="ARBA" id="ARBA00023134"/>
    </source>
</evidence>
<comment type="subcellular location">
    <subcellularLocation>
        <location evidence="1">Membrane</location>
    </subcellularLocation>
</comment>
<dbReference type="EMBL" id="NXLQ01000001">
    <property type="protein sequence ID" value="RDU67713.1"/>
    <property type="molecule type" value="Genomic_DNA"/>
</dbReference>
<keyword evidence="4" id="KW-0342">GTP-binding</keyword>
<dbReference type="GO" id="GO:0005525">
    <property type="term" value="F:GTP binding"/>
    <property type="evidence" value="ECO:0007669"/>
    <property type="project" value="UniProtKB-KW"/>
</dbReference>
<dbReference type="PANTHER" id="PTHR10465:SF0">
    <property type="entry name" value="SARCALUMENIN"/>
    <property type="match status" value="1"/>
</dbReference>
<evidence type="ECO:0000256" key="2">
    <source>
        <dbReference type="ARBA" id="ARBA00022741"/>
    </source>
</evidence>
<dbReference type="GO" id="GO:0016020">
    <property type="term" value="C:membrane"/>
    <property type="evidence" value="ECO:0007669"/>
    <property type="project" value="UniProtKB-SubCell"/>
</dbReference>
<keyword evidence="8" id="KW-1185">Reference proteome</keyword>
<dbReference type="InterPro" id="IPR027094">
    <property type="entry name" value="Mitofusin_fam"/>
</dbReference>
<evidence type="ECO:0000259" key="6">
    <source>
        <dbReference type="Pfam" id="PF00350"/>
    </source>
</evidence>